<feature type="region of interest" description="Disordered" evidence="5">
    <location>
        <begin position="495"/>
        <end position="544"/>
    </location>
</feature>
<evidence type="ECO:0000259" key="6">
    <source>
        <dbReference type="PROSITE" id="PS50011"/>
    </source>
</evidence>
<dbReference type="InterPro" id="IPR000719">
    <property type="entry name" value="Prot_kinase_dom"/>
</dbReference>
<dbReference type="AlphaFoldDB" id="A0A7S3JXX4"/>
<accession>A0A7S3JXX4</accession>
<dbReference type="InterPro" id="IPR051681">
    <property type="entry name" value="Ser/Thr_Kinases-Pseudokinases"/>
</dbReference>
<dbReference type="Gene3D" id="1.10.510.10">
    <property type="entry name" value="Transferase(Phosphotransferase) domain 1"/>
    <property type="match status" value="1"/>
</dbReference>
<protein>
    <recommendedName>
        <fullName evidence="6">Protein kinase domain-containing protein</fullName>
    </recommendedName>
</protein>
<dbReference type="InterPro" id="IPR019734">
    <property type="entry name" value="TPR_rpt"/>
</dbReference>
<dbReference type="EMBL" id="HBIJ01014137">
    <property type="protein sequence ID" value="CAE0368733.1"/>
    <property type="molecule type" value="Transcribed_RNA"/>
</dbReference>
<dbReference type="SUPFAM" id="SSF48452">
    <property type="entry name" value="TPR-like"/>
    <property type="match status" value="1"/>
</dbReference>
<evidence type="ECO:0000256" key="4">
    <source>
        <dbReference type="PROSITE-ProRule" id="PRU10141"/>
    </source>
</evidence>
<evidence type="ECO:0000313" key="7">
    <source>
        <dbReference type="EMBL" id="CAE0368733.1"/>
    </source>
</evidence>
<dbReference type="SUPFAM" id="SSF56112">
    <property type="entry name" value="Protein kinase-like (PK-like)"/>
    <property type="match status" value="1"/>
</dbReference>
<feature type="repeat" description="TPR" evidence="3">
    <location>
        <begin position="598"/>
        <end position="631"/>
    </location>
</feature>
<dbReference type="InterPro" id="IPR054000">
    <property type="entry name" value="MLKL_N"/>
</dbReference>
<dbReference type="InterPro" id="IPR059179">
    <property type="entry name" value="MLKL-like_MCAfunc"/>
</dbReference>
<dbReference type="Pfam" id="PF13374">
    <property type="entry name" value="TPR_10"/>
    <property type="match status" value="1"/>
</dbReference>
<dbReference type="CDD" id="cd21037">
    <property type="entry name" value="MLKL_NTD"/>
    <property type="match status" value="1"/>
</dbReference>
<dbReference type="Gene3D" id="1.20.930.20">
    <property type="entry name" value="Adaptor protein Cbl, N-terminal domain"/>
    <property type="match status" value="1"/>
</dbReference>
<gene>
    <name evidence="7" type="ORF">ALAG00032_LOCUS9496</name>
</gene>
<dbReference type="PROSITE" id="PS00108">
    <property type="entry name" value="PROTEIN_KINASE_ST"/>
    <property type="match status" value="1"/>
</dbReference>
<dbReference type="PANTHER" id="PTHR44329:SF298">
    <property type="entry name" value="MIXED LINEAGE KINASE DOMAIN-LIKE PROTEIN"/>
    <property type="match status" value="1"/>
</dbReference>
<name>A0A7S3JXX4_9STRA</name>
<evidence type="ECO:0000256" key="3">
    <source>
        <dbReference type="PROSITE-ProRule" id="PRU00339"/>
    </source>
</evidence>
<dbReference type="InterPro" id="IPR011009">
    <property type="entry name" value="Kinase-like_dom_sf"/>
</dbReference>
<evidence type="ECO:0000256" key="5">
    <source>
        <dbReference type="SAM" id="MobiDB-lite"/>
    </source>
</evidence>
<dbReference type="GO" id="GO:0007166">
    <property type="term" value="P:cell surface receptor signaling pathway"/>
    <property type="evidence" value="ECO:0007669"/>
    <property type="project" value="InterPro"/>
</dbReference>
<dbReference type="GO" id="GO:0004674">
    <property type="term" value="F:protein serine/threonine kinase activity"/>
    <property type="evidence" value="ECO:0007669"/>
    <property type="project" value="TreeGrafter"/>
</dbReference>
<dbReference type="PROSITE" id="PS00107">
    <property type="entry name" value="PROTEIN_KINASE_ATP"/>
    <property type="match status" value="1"/>
</dbReference>
<dbReference type="PROSITE" id="PS50005">
    <property type="entry name" value="TPR"/>
    <property type="match status" value="1"/>
</dbReference>
<feature type="binding site" evidence="4">
    <location>
        <position position="256"/>
    </location>
    <ligand>
        <name>ATP</name>
        <dbReference type="ChEBI" id="CHEBI:30616"/>
    </ligand>
</feature>
<dbReference type="SMART" id="SM00220">
    <property type="entry name" value="S_TKc"/>
    <property type="match status" value="1"/>
</dbReference>
<feature type="domain" description="Protein kinase" evidence="6">
    <location>
        <begin position="228"/>
        <end position="490"/>
    </location>
</feature>
<dbReference type="Pfam" id="PF00069">
    <property type="entry name" value="Pkinase"/>
    <property type="match status" value="1"/>
</dbReference>
<dbReference type="Pfam" id="PF13424">
    <property type="entry name" value="TPR_12"/>
    <property type="match status" value="2"/>
</dbReference>
<organism evidence="7">
    <name type="scientific">Aureoumbra lagunensis</name>
    <dbReference type="NCBI Taxonomy" id="44058"/>
    <lineage>
        <taxon>Eukaryota</taxon>
        <taxon>Sar</taxon>
        <taxon>Stramenopiles</taxon>
        <taxon>Ochrophyta</taxon>
        <taxon>Pelagophyceae</taxon>
        <taxon>Pelagomonadales</taxon>
        <taxon>Aureoumbra</taxon>
    </lineage>
</organism>
<evidence type="ECO:0000256" key="1">
    <source>
        <dbReference type="ARBA" id="ARBA00022741"/>
    </source>
</evidence>
<dbReference type="Gene3D" id="1.25.40.10">
    <property type="entry name" value="Tetratricopeptide repeat domain"/>
    <property type="match status" value="2"/>
</dbReference>
<dbReference type="Pfam" id="PF22215">
    <property type="entry name" value="MLKL_N"/>
    <property type="match status" value="1"/>
</dbReference>
<dbReference type="PANTHER" id="PTHR44329">
    <property type="entry name" value="SERINE/THREONINE-PROTEIN KINASE TNNI3K-RELATED"/>
    <property type="match status" value="1"/>
</dbReference>
<keyword evidence="2 4" id="KW-0067">ATP-binding</keyword>
<reference evidence="7" key="1">
    <citation type="submission" date="2021-01" db="EMBL/GenBank/DDBJ databases">
        <authorList>
            <person name="Corre E."/>
            <person name="Pelletier E."/>
            <person name="Niang G."/>
            <person name="Scheremetjew M."/>
            <person name="Finn R."/>
            <person name="Kale V."/>
            <person name="Holt S."/>
            <person name="Cochrane G."/>
            <person name="Meng A."/>
            <person name="Brown T."/>
            <person name="Cohen L."/>
        </authorList>
    </citation>
    <scope>NUCLEOTIDE SEQUENCE</scope>
    <source>
        <strain evidence="7">CCMP1510</strain>
    </source>
</reference>
<dbReference type="GO" id="GO:0005524">
    <property type="term" value="F:ATP binding"/>
    <property type="evidence" value="ECO:0007669"/>
    <property type="project" value="UniProtKB-UniRule"/>
</dbReference>
<sequence length="824" mass="92389">MIGTQEIISLIEVIYEIAQEVKANKKRCKRLVERLGALQLPLNRLTEEQCRSAAQTLALTLEVVKDARNLVQKFTEAKWYARVYGAATGDTKENFAAINERLQGCVQGLNLAVSVEVLFDPSEDALDTQQDMKEMQDLLQRLKFEHGRTREDLVAINTALDAVGIEIQNECLEIKELQRRGHQSLKYGQAEILRLLQALQVDKQRVHESRKPKVESTLTLRKIKSAEILEGDVIGNGGFGVVRRGTWNGIAVAIKKLPNVAVDAKTMEELRDEGWKHQQLIHPNIIAFYGACLEDADKSLIMELGPGGSLHYRIHKNPKLISAPLTHGYVLDIIAGVRYLHDNGISHRDLKSPNIIIAAGGVLKLCDFGLAKIRSTVKSITSSKRSSTSIGTTAWMAPEVHNRKAKKDWQKVDVYAVGIIIFELVMRIEPWDGLDVTEIITAVLFEKERPDINDAARAEYPVLIDILQKCWDQDAYKRPSFTDGDIQRRISAELDKLGGDPRQVVDSVETLPPGPPTPARVTRPGHQSPRPPPPRQQLTSATTPAVSVNKAALDEATRLNSEGMQLYHKANFTDAEQKYRNALQIRERELGRNHPDVAESLNNLARLLTTTAKYSEAKPLFERAIDIREKSSVDNHPDLATSLHDFAELLKLQGEYEKSKPLHDQALDIRTVIFGPEHQVVAQSLCSVADLLQKMGENEKSKPLLERAITICQKTAEEKSLHAKCLDRLAWFFYLLWDLDEAKFYSEQANSIGEMAFFPNHPDLAEIVNNLGVILRDKGNFDEVKPLLRERAIEISEKTLGPNHPDVARGLKRPSWVVVPSGEI</sequence>
<dbReference type="InterPro" id="IPR017441">
    <property type="entry name" value="Protein_kinase_ATP_BS"/>
</dbReference>
<dbReference type="PROSITE" id="PS50011">
    <property type="entry name" value="PROTEIN_KINASE_DOM"/>
    <property type="match status" value="1"/>
</dbReference>
<keyword evidence="1 4" id="KW-0547">Nucleotide-binding</keyword>
<dbReference type="InterPro" id="IPR008271">
    <property type="entry name" value="Ser/Thr_kinase_AS"/>
</dbReference>
<proteinExistence type="predicted"/>
<dbReference type="SMART" id="SM00028">
    <property type="entry name" value="TPR"/>
    <property type="match status" value="5"/>
</dbReference>
<keyword evidence="3" id="KW-0802">TPR repeat</keyword>
<evidence type="ECO:0000256" key="2">
    <source>
        <dbReference type="ARBA" id="ARBA00022840"/>
    </source>
</evidence>
<dbReference type="InterPro" id="IPR036537">
    <property type="entry name" value="Adaptor_Cbl_N_dom_sf"/>
</dbReference>
<dbReference type="InterPro" id="IPR011990">
    <property type="entry name" value="TPR-like_helical_dom_sf"/>
</dbReference>